<organism evidence="2 3">
    <name type="scientific">Candidatus Uhrbacteria bacterium RIFCSPHIGHO2_12_FULL_60_25</name>
    <dbReference type="NCBI Taxonomy" id="1802399"/>
    <lineage>
        <taxon>Bacteria</taxon>
        <taxon>Candidatus Uhriibacteriota</taxon>
    </lineage>
</organism>
<reference evidence="2 3" key="1">
    <citation type="journal article" date="2016" name="Nat. Commun.">
        <title>Thousands of microbial genomes shed light on interconnected biogeochemical processes in an aquifer system.</title>
        <authorList>
            <person name="Anantharaman K."/>
            <person name="Brown C.T."/>
            <person name="Hug L.A."/>
            <person name="Sharon I."/>
            <person name="Castelle C.J."/>
            <person name="Probst A.J."/>
            <person name="Thomas B.C."/>
            <person name="Singh A."/>
            <person name="Wilkins M.J."/>
            <person name="Karaoz U."/>
            <person name="Brodie E.L."/>
            <person name="Williams K.H."/>
            <person name="Hubbard S.S."/>
            <person name="Banfield J.F."/>
        </authorList>
    </citation>
    <scope>NUCLEOTIDE SEQUENCE [LARGE SCALE GENOMIC DNA]</scope>
</reference>
<name>A0A1F7UIP8_9BACT</name>
<proteinExistence type="predicted"/>
<evidence type="ECO:0000313" key="2">
    <source>
        <dbReference type="EMBL" id="OGL78132.1"/>
    </source>
</evidence>
<dbReference type="STRING" id="1802399.A3E39_04420"/>
<dbReference type="InterPro" id="IPR036397">
    <property type="entry name" value="RNaseH_sf"/>
</dbReference>
<gene>
    <name evidence="2" type="ORF">A3E39_04420</name>
</gene>
<dbReference type="Proteomes" id="UP000176603">
    <property type="component" value="Unassembled WGS sequence"/>
</dbReference>
<dbReference type="SUPFAM" id="SSF53098">
    <property type="entry name" value="Ribonuclease H-like"/>
    <property type="match status" value="1"/>
</dbReference>
<accession>A0A1F7UIP8</accession>
<sequence length="193" mass="22066">MRREVVFDIETKNTFQDVGAYNPSLLEVSLVGAYFYETDTYESFLEEDLPKLWPRLERADRIIGYNILGFDIPCLQSYYTGELLKLPSLDLMAEIANRLGFRIKLDDVAKATLGIGKSGHGLQAVEFWKKGEIQKLRDYCLQDVKITKDVYEYALTHKEVKYVDRMGQVQTCPLPLEPVPDGQQTSFNLSLGL</sequence>
<dbReference type="InterPro" id="IPR012337">
    <property type="entry name" value="RNaseH-like_sf"/>
</dbReference>
<dbReference type="Pfam" id="PF13482">
    <property type="entry name" value="RNase_H_2"/>
    <property type="match status" value="1"/>
</dbReference>
<evidence type="ECO:0000259" key="1">
    <source>
        <dbReference type="Pfam" id="PF13482"/>
    </source>
</evidence>
<dbReference type="Gene3D" id="3.30.420.10">
    <property type="entry name" value="Ribonuclease H-like superfamily/Ribonuclease H"/>
    <property type="match status" value="1"/>
</dbReference>
<dbReference type="AlphaFoldDB" id="A0A1F7UIP8"/>
<protein>
    <recommendedName>
        <fullName evidence="1">YprB ribonuclease H-like domain-containing protein</fullName>
    </recommendedName>
</protein>
<comment type="caution">
    <text evidence="2">The sequence shown here is derived from an EMBL/GenBank/DDBJ whole genome shotgun (WGS) entry which is preliminary data.</text>
</comment>
<feature type="domain" description="YprB ribonuclease H-like" evidence="1">
    <location>
        <begin position="6"/>
        <end position="153"/>
    </location>
</feature>
<dbReference type="InterPro" id="IPR038720">
    <property type="entry name" value="YprB_RNase_H-like_dom"/>
</dbReference>
<dbReference type="GO" id="GO:0003676">
    <property type="term" value="F:nucleic acid binding"/>
    <property type="evidence" value="ECO:0007669"/>
    <property type="project" value="InterPro"/>
</dbReference>
<dbReference type="EMBL" id="MGEH01000037">
    <property type="protein sequence ID" value="OGL78132.1"/>
    <property type="molecule type" value="Genomic_DNA"/>
</dbReference>
<evidence type="ECO:0000313" key="3">
    <source>
        <dbReference type="Proteomes" id="UP000176603"/>
    </source>
</evidence>